<keyword evidence="3 7" id="KW-0547">Nucleotide-binding</keyword>
<protein>
    <submittedName>
        <fullName evidence="11">Propionyl-CoA carboxylase alpha chain</fullName>
    </submittedName>
</protein>
<dbReference type="Pfam" id="PF00289">
    <property type="entry name" value="Biotin_carb_N"/>
    <property type="match status" value="1"/>
</dbReference>
<dbReference type="InterPro" id="IPR001882">
    <property type="entry name" value="Biotin_BS"/>
</dbReference>
<evidence type="ECO:0000256" key="1">
    <source>
        <dbReference type="ARBA" id="ARBA00001953"/>
    </source>
</evidence>
<dbReference type="PROSITE" id="PS00867">
    <property type="entry name" value="CPSASE_2"/>
    <property type="match status" value="1"/>
</dbReference>
<dbReference type="InterPro" id="IPR011764">
    <property type="entry name" value="Biotin_carboxylation_dom"/>
</dbReference>
<accession>A0A1H6DHL2</accession>
<evidence type="ECO:0000313" key="11">
    <source>
        <dbReference type="EMBL" id="SEG84096.1"/>
    </source>
</evidence>
<dbReference type="SUPFAM" id="SSF51230">
    <property type="entry name" value="Single hybrid motif"/>
    <property type="match status" value="1"/>
</dbReference>
<dbReference type="SUPFAM" id="SSF56059">
    <property type="entry name" value="Glutathione synthetase ATP-binding domain-like"/>
    <property type="match status" value="1"/>
</dbReference>
<dbReference type="GO" id="GO:0005524">
    <property type="term" value="F:ATP binding"/>
    <property type="evidence" value="ECO:0007669"/>
    <property type="project" value="UniProtKB-UniRule"/>
</dbReference>
<dbReference type="InterPro" id="IPR011054">
    <property type="entry name" value="Rudment_hybrid_motif"/>
</dbReference>
<dbReference type="PROSITE" id="PS50968">
    <property type="entry name" value="BIOTINYL_LIPOYL"/>
    <property type="match status" value="1"/>
</dbReference>
<evidence type="ECO:0000256" key="4">
    <source>
        <dbReference type="ARBA" id="ARBA00022840"/>
    </source>
</evidence>
<dbReference type="SMART" id="SM00878">
    <property type="entry name" value="Biotin_carb_C"/>
    <property type="match status" value="1"/>
</dbReference>
<dbReference type="GO" id="GO:0004075">
    <property type="term" value="F:biotin carboxylase activity"/>
    <property type="evidence" value="ECO:0007669"/>
    <property type="project" value="UniProtKB-EC"/>
</dbReference>
<dbReference type="InterPro" id="IPR005479">
    <property type="entry name" value="CPAse_ATP-bd"/>
</dbReference>
<dbReference type="PANTHER" id="PTHR18866">
    <property type="entry name" value="CARBOXYLASE:PYRUVATE/ACETYL-COA/PROPIONYL-COA CARBOXYLASE"/>
    <property type="match status" value="1"/>
</dbReference>
<sequence>MEAIGTLLVANRGEIARRVFRTCRDLGIGTVAVFSDADAGAPHVRDAARAVRLPGAAPAQTYLRGDLIVEAAVAAGADAIHPGYGFLSENAAFARAVRDAGLTWVGPPPEAIEAMGSKVAAKKLMADAGVPVLPELDPDAVTEDDLPILVKAAAGGGGRGMRVVGTLAGLPDAVAGAAREAQSAFGDPTVFCEPLLGAARHIEVQVLADRHGTVWALGERECSIQRRHQKIVEEAPSAAVGPELRARLCAAAVEAARAIGYVGAGTVEFLLAPDGRFFFLEVNTRLQVEHPVTECVHGVDLVRLQIEVAEGARLAPRPPEPRGHAIEVRLYAEDPTQDWRPSSGALHTFEVPGVDARFAVPASYGLRLDSGVESGGEVGIHYDPMLAKVIAWAPTRAAAARRLAAALRDARVHGLTTNRELLVRILTEPCFLAGETDTAYLDRHPPFNRGTGQVPACAGATADLTAPLADGDAVRLSALAAALADADANRKAATVLGGLPSGWRNVPSQPQRKSYQGADGEIEVAYRFTRDGLVAEGHSGVACLAAGPVVTLEADGVRRDFAVRRVGDAVYVDSDLGPVALRALPRFTDPSVRIAPGSLVAPMPGTVVRVEVERGAAVTAGQALVVLEAMKMEHRIAAPSAGVVTELNVSAGQQVEAGAVLAVITEENHQ</sequence>
<dbReference type="PROSITE" id="PS50975">
    <property type="entry name" value="ATP_GRASP"/>
    <property type="match status" value="1"/>
</dbReference>
<dbReference type="GO" id="GO:0046872">
    <property type="term" value="F:metal ion binding"/>
    <property type="evidence" value="ECO:0007669"/>
    <property type="project" value="InterPro"/>
</dbReference>
<proteinExistence type="predicted"/>
<name>A0A1H6DHL2_9ACTN</name>
<dbReference type="InterPro" id="IPR048429">
    <property type="entry name" value="MCC_alpha_BT"/>
</dbReference>
<dbReference type="InterPro" id="IPR005482">
    <property type="entry name" value="Biotin_COase_C"/>
</dbReference>
<dbReference type="Pfam" id="PF00364">
    <property type="entry name" value="Biotin_lipoyl"/>
    <property type="match status" value="1"/>
</dbReference>
<dbReference type="Gene3D" id="2.40.50.100">
    <property type="match status" value="1"/>
</dbReference>
<dbReference type="SUPFAM" id="SSF51246">
    <property type="entry name" value="Rudiment single hybrid motif"/>
    <property type="match status" value="1"/>
</dbReference>
<dbReference type="AlphaFoldDB" id="A0A1H6DHL2"/>
<evidence type="ECO:0000256" key="3">
    <source>
        <dbReference type="ARBA" id="ARBA00022741"/>
    </source>
</evidence>
<dbReference type="PANTHER" id="PTHR18866:SF126">
    <property type="entry name" value="BIOTIN CARBOXYLASE"/>
    <property type="match status" value="1"/>
</dbReference>
<dbReference type="EMBL" id="FNVO01000016">
    <property type="protein sequence ID" value="SEG84096.1"/>
    <property type="molecule type" value="Genomic_DNA"/>
</dbReference>
<organism evidence="11 12">
    <name type="scientific">Thermomonospora echinospora</name>
    <dbReference type="NCBI Taxonomy" id="1992"/>
    <lineage>
        <taxon>Bacteria</taxon>
        <taxon>Bacillati</taxon>
        <taxon>Actinomycetota</taxon>
        <taxon>Actinomycetes</taxon>
        <taxon>Streptosporangiales</taxon>
        <taxon>Thermomonosporaceae</taxon>
        <taxon>Thermomonospora</taxon>
    </lineage>
</organism>
<evidence type="ECO:0000256" key="6">
    <source>
        <dbReference type="ARBA" id="ARBA00048501"/>
    </source>
</evidence>
<dbReference type="InterPro" id="IPR011761">
    <property type="entry name" value="ATP-grasp"/>
</dbReference>
<feature type="domain" description="Lipoyl-binding" evidence="8">
    <location>
        <begin position="590"/>
        <end position="665"/>
    </location>
</feature>
<dbReference type="Proteomes" id="UP000236723">
    <property type="component" value="Unassembled WGS sequence"/>
</dbReference>
<keyword evidence="12" id="KW-1185">Reference proteome</keyword>
<keyword evidence="2" id="KW-0436">Ligase</keyword>
<feature type="domain" description="Biotin carboxylation" evidence="10">
    <location>
        <begin position="3"/>
        <end position="446"/>
    </location>
</feature>
<evidence type="ECO:0000313" key="12">
    <source>
        <dbReference type="Proteomes" id="UP000236723"/>
    </source>
</evidence>
<comment type="catalytic activity">
    <reaction evidence="6">
        <text>N(6)-biotinyl-L-lysyl-[protein] + hydrogencarbonate + ATP = N(6)-carboxybiotinyl-L-lysyl-[protein] + ADP + phosphate + H(+)</text>
        <dbReference type="Rhea" id="RHEA:13501"/>
        <dbReference type="Rhea" id="RHEA-COMP:10505"/>
        <dbReference type="Rhea" id="RHEA-COMP:10506"/>
        <dbReference type="ChEBI" id="CHEBI:15378"/>
        <dbReference type="ChEBI" id="CHEBI:17544"/>
        <dbReference type="ChEBI" id="CHEBI:30616"/>
        <dbReference type="ChEBI" id="CHEBI:43474"/>
        <dbReference type="ChEBI" id="CHEBI:83144"/>
        <dbReference type="ChEBI" id="CHEBI:83145"/>
        <dbReference type="ChEBI" id="CHEBI:456216"/>
        <dbReference type="EC" id="6.3.4.14"/>
    </reaction>
    <physiologicalReaction direction="left-to-right" evidence="6">
        <dbReference type="Rhea" id="RHEA:13502"/>
    </physiologicalReaction>
</comment>
<dbReference type="SUPFAM" id="SSF52440">
    <property type="entry name" value="PreATP-grasp domain"/>
    <property type="match status" value="1"/>
</dbReference>
<evidence type="ECO:0000256" key="2">
    <source>
        <dbReference type="ARBA" id="ARBA00022598"/>
    </source>
</evidence>
<dbReference type="CDD" id="cd06850">
    <property type="entry name" value="biotinyl_domain"/>
    <property type="match status" value="1"/>
</dbReference>
<dbReference type="PROSITE" id="PS00188">
    <property type="entry name" value="BIOTIN"/>
    <property type="match status" value="1"/>
</dbReference>
<dbReference type="InterPro" id="IPR005481">
    <property type="entry name" value="BC-like_N"/>
</dbReference>
<feature type="domain" description="ATP-grasp" evidence="9">
    <location>
        <begin position="109"/>
        <end position="310"/>
    </location>
</feature>
<dbReference type="Pfam" id="PF02785">
    <property type="entry name" value="Biotin_carb_C"/>
    <property type="match status" value="1"/>
</dbReference>
<dbReference type="InterPro" id="IPR016185">
    <property type="entry name" value="PreATP-grasp_dom_sf"/>
</dbReference>
<dbReference type="RefSeq" id="WP_200827546.1">
    <property type="nucleotide sequence ID" value="NZ_FNVO01000016.1"/>
</dbReference>
<gene>
    <name evidence="11" type="ORF">SAMN04489712_116142</name>
</gene>
<dbReference type="FunFam" id="3.40.50.20:FF:000010">
    <property type="entry name" value="Propionyl-CoA carboxylase subunit alpha"/>
    <property type="match status" value="1"/>
</dbReference>
<reference evidence="12" key="1">
    <citation type="submission" date="2016-10" db="EMBL/GenBank/DDBJ databases">
        <authorList>
            <person name="Varghese N."/>
            <person name="Submissions S."/>
        </authorList>
    </citation>
    <scope>NUCLEOTIDE SEQUENCE [LARGE SCALE GENOMIC DNA]</scope>
    <source>
        <strain evidence="12">DSM 43163</strain>
    </source>
</reference>
<dbReference type="Pfam" id="PF02786">
    <property type="entry name" value="CPSase_L_D2"/>
    <property type="match status" value="1"/>
</dbReference>
<evidence type="ECO:0000256" key="7">
    <source>
        <dbReference type="PROSITE-ProRule" id="PRU00409"/>
    </source>
</evidence>
<evidence type="ECO:0000256" key="5">
    <source>
        <dbReference type="ARBA" id="ARBA00023267"/>
    </source>
</evidence>
<comment type="cofactor">
    <cofactor evidence="1">
        <name>biotin</name>
        <dbReference type="ChEBI" id="CHEBI:57586"/>
    </cofactor>
</comment>
<keyword evidence="4 7" id="KW-0067">ATP-binding</keyword>
<keyword evidence="5" id="KW-0092">Biotin</keyword>
<dbReference type="PROSITE" id="PS50979">
    <property type="entry name" value="BC"/>
    <property type="match status" value="1"/>
</dbReference>
<dbReference type="InterPro" id="IPR050856">
    <property type="entry name" value="Biotin_carboxylase_complex"/>
</dbReference>
<dbReference type="InterPro" id="IPR011053">
    <property type="entry name" value="Single_hybrid_motif"/>
</dbReference>
<dbReference type="Pfam" id="PF21139">
    <property type="entry name" value="BT_MCC_alpha"/>
    <property type="match status" value="1"/>
</dbReference>
<dbReference type="InterPro" id="IPR000089">
    <property type="entry name" value="Biotin_lipoyl"/>
</dbReference>
<dbReference type="Gene3D" id="3.30.470.20">
    <property type="entry name" value="ATP-grasp fold, B domain"/>
    <property type="match status" value="1"/>
</dbReference>
<dbReference type="FunFam" id="2.40.50.100:FF:000003">
    <property type="entry name" value="Acetyl-CoA carboxylase biotin carboxyl carrier protein"/>
    <property type="match status" value="1"/>
</dbReference>
<evidence type="ECO:0000259" key="10">
    <source>
        <dbReference type="PROSITE" id="PS50979"/>
    </source>
</evidence>
<evidence type="ECO:0000259" key="9">
    <source>
        <dbReference type="PROSITE" id="PS50975"/>
    </source>
</evidence>
<evidence type="ECO:0000259" key="8">
    <source>
        <dbReference type="PROSITE" id="PS50968"/>
    </source>
</evidence>